<dbReference type="Proteomes" id="UP000012488">
    <property type="component" value="Chromosome"/>
</dbReference>
<evidence type="ECO:0000313" key="3">
    <source>
        <dbReference type="Proteomes" id="UP000012488"/>
    </source>
</evidence>
<dbReference type="AlphaFoldDB" id="A0A6B9FSW1"/>
<feature type="domain" description="Methyltransferase FkbM" evidence="1">
    <location>
        <begin position="126"/>
        <end position="178"/>
    </location>
</feature>
<dbReference type="EMBL" id="CP043538">
    <property type="protein sequence ID" value="QGY05517.1"/>
    <property type="molecule type" value="Genomic_DNA"/>
</dbReference>
<organism evidence="2 3">
    <name type="scientific">Methylobacterium mesophilicum SR1.6/6</name>
    <dbReference type="NCBI Taxonomy" id="908290"/>
    <lineage>
        <taxon>Bacteria</taxon>
        <taxon>Pseudomonadati</taxon>
        <taxon>Pseudomonadota</taxon>
        <taxon>Alphaproteobacteria</taxon>
        <taxon>Hyphomicrobiales</taxon>
        <taxon>Methylobacteriaceae</taxon>
        <taxon>Methylobacterium</taxon>
    </lineage>
</organism>
<dbReference type="InterPro" id="IPR006342">
    <property type="entry name" value="FkbM_mtfrase"/>
</dbReference>
<proteinExistence type="predicted"/>
<dbReference type="SUPFAM" id="SSF49785">
    <property type="entry name" value="Galactose-binding domain-like"/>
    <property type="match status" value="1"/>
</dbReference>
<evidence type="ECO:0000313" key="2">
    <source>
        <dbReference type="EMBL" id="QGY05517.1"/>
    </source>
</evidence>
<dbReference type="KEGG" id="mmes:MMSR116_29210"/>
<dbReference type="InterPro" id="IPR008979">
    <property type="entry name" value="Galactose-bd-like_sf"/>
</dbReference>
<name>A0A6B9FSW1_9HYPH</name>
<reference evidence="2 3" key="1">
    <citation type="journal article" date="2012" name="Genet. Mol. Biol.">
        <title>Analysis of 16S rRNA and mxaF genes revealing insights into Methylobacterium niche-specific plant association.</title>
        <authorList>
            <person name="Dourado M.N."/>
            <person name="Andreote F.D."/>
            <person name="Dini-Andreote F."/>
            <person name="Conti R."/>
            <person name="Araujo J.M."/>
            <person name="Araujo W.L."/>
        </authorList>
    </citation>
    <scope>NUCLEOTIDE SEQUENCE [LARGE SCALE GENOMIC DNA]</scope>
    <source>
        <strain evidence="2 3">SR1.6/6</strain>
    </source>
</reference>
<dbReference type="OrthoDB" id="6310850at2"/>
<gene>
    <name evidence="2" type="ORF">MMSR116_29210</name>
</gene>
<dbReference type="Pfam" id="PF05050">
    <property type="entry name" value="Methyltransf_21"/>
    <property type="match status" value="1"/>
</dbReference>
<protein>
    <recommendedName>
        <fullName evidence="1">Methyltransferase FkbM domain-containing protein</fullName>
    </recommendedName>
</protein>
<evidence type="ECO:0000259" key="1">
    <source>
        <dbReference type="Pfam" id="PF05050"/>
    </source>
</evidence>
<accession>A0A6B9FSW1</accession>
<dbReference type="RefSeq" id="WP_010684369.1">
    <property type="nucleotide sequence ID" value="NZ_CP043538.1"/>
</dbReference>
<dbReference type="Gene3D" id="2.60.120.260">
    <property type="entry name" value="Galactose-binding domain-like"/>
    <property type="match status" value="1"/>
</dbReference>
<reference evidence="2 3" key="2">
    <citation type="journal article" date="2013" name="Genome Announc.">
        <title>Draft Genome Sequence of Methylobacterium mesophilicum Strain SR1.6/6, Isolated from Citrus sinensis.</title>
        <authorList>
            <person name="Marinho Almeida D."/>
            <person name="Dini-Andreote F."/>
            <person name="Camargo Neves A.A."/>
            <person name="Juca Ramos R.T."/>
            <person name="Andreote F.D."/>
            <person name="Carneiro A.R."/>
            <person name="Oliveira de Souza Lima A."/>
            <person name="Caracciolo Gomes de Sa P.H."/>
            <person name="Ribeiro Barbosa M.S."/>
            <person name="Araujo W.L."/>
            <person name="Silva A."/>
        </authorList>
    </citation>
    <scope>NUCLEOTIDE SEQUENCE [LARGE SCALE GENOMIC DNA]</scope>
    <source>
        <strain evidence="2 3">SR1.6/6</strain>
    </source>
</reference>
<sequence>MTVKTFCGIDYDAKSNDISSHDYILKLNEVLKFIRPKPSPYPLIRIGNGDDGSYLVPDAIGGIAACFSPGVDNFKNFEDHLSKTYEIRTHMCDFSSDLNKFKTPLIEGMQTFDKLWLEPEAGEHAISLRDLIQKYDRSKNDLMLQMDIEGAEYRNIIALDDDSLQRFRIIVIELHDLDKIADKSIFINILQPFFEKISRYFTCVHAHPNNCCPDFLLPELGVRVPVFLELTLIRNDYCREGAAKLQPIIPHPLDIGRNVRRQPPLFLDENWLEQPRPLEARHKMLSDKIEYVSDRMENEVLGRLDGIERALKFIALSSRKRNFSAPAGLEEIAVGKSYRLSSAYDEGSIEGTVPEGGQRFFFHTDYGVAQSITIDLQCDRSISLIEIENRRDMCFDRAKLLFLMLMPENNDAFDKNFIPIDTSDEFLTGLQKAVEISIPVTSARYVTIISPLLTYFHLSAIRVFAERAAH</sequence>